<keyword evidence="4" id="KW-0175">Coiled coil</keyword>
<evidence type="ECO:0000313" key="6">
    <source>
        <dbReference type="Proteomes" id="UP000637359"/>
    </source>
</evidence>
<evidence type="ECO:0000256" key="4">
    <source>
        <dbReference type="SAM" id="Coils"/>
    </source>
</evidence>
<sequence length="405" mass="47570">MEMDKVDEALKLIRKQMTKASDEELYWYAEFYLHWGFLVEAEEILSRLLINYPEESELKLYLTDIYIEQDNDEKAIDLLNSIPKGDDAYLQALVALADLYQSQGLFEVAEQKLLQAKELNPSEPIIDLGLGELYYSFGDFKRAITFYEKALKSDVHDIPIHERLAESYANVGEYEVALTYYEKTDSKNPDVLFKYGVTAYQADRKDIAIHVWEELIEEDPYYHTAYMQLAKAYEDEELLNDAYETTLKGLKLDEFNKELYYLAGTLAHKCNLDVESEKHIREAVNLDMDYKEAVLFLIELLKLKAKPEEIIELIRMVKEYGGDDPLYDWEIARAYIEIESYNDALNHYKEAYNSLQHDNDFLKEYGYFLVEEGKSLEAIKVFTTYLEQDPQDDEIMEYVNRLKQM</sequence>
<dbReference type="InterPro" id="IPR019734">
    <property type="entry name" value="TPR_rpt"/>
</dbReference>
<evidence type="ECO:0000313" key="5">
    <source>
        <dbReference type="EMBL" id="MBC5637066.1"/>
    </source>
</evidence>
<dbReference type="InterPro" id="IPR011990">
    <property type="entry name" value="TPR-like_helical_dom_sf"/>
</dbReference>
<dbReference type="EMBL" id="JACOOL010000006">
    <property type="protein sequence ID" value="MBC5637066.1"/>
    <property type="molecule type" value="Genomic_DNA"/>
</dbReference>
<dbReference type="SUPFAM" id="SSF48452">
    <property type="entry name" value="TPR-like"/>
    <property type="match status" value="2"/>
</dbReference>
<name>A0A923L600_9BACI</name>
<reference evidence="5" key="1">
    <citation type="submission" date="2020-08" db="EMBL/GenBank/DDBJ databases">
        <title>Genome public.</title>
        <authorList>
            <person name="Liu C."/>
            <person name="Sun Q."/>
        </authorList>
    </citation>
    <scope>NUCLEOTIDE SEQUENCE</scope>
    <source>
        <strain evidence="5">BX22</strain>
    </source>
</reference>
<dbReference type="Gene3D" id="1.25.40.10">
    <property type="entry name" value="Tetratricopeptide repeat domain"/>
    <property type="match status" value="2"/>
</dbReference>
<dbReference type="AlphaFoldDB" id="A0A923L600"/>
<evidence type="ECO:0000256" key="3">
    <source>
        <dbReference type="PROSITE-ProRule" id="PRU00339"/>
    </source>
</evidence>
<dbReference type="Proteomes" id="UP000637359">
    <property type="component" value="Unassembled WGS sequence"/>
</dbReference>
<dbReference type="Pfam" id="PF13432">
    <property type="entry name" value="TPR_16"/>
    <property type="match status" value="2"/>
</dbReference>
<feature type="repeat" description="TPR" evidence="3">
    <location>
        <begin position="158"/>
        <end position="191"/>
    </location>
</feature>
<keyword evidence="1" id="KW-0677">Repeat</keyword>
<dbReference type="Pfam" id="PF13174">
    <property type="entry name" value="TPR_6"/>
    <property type="match status" value="1"/>
</dbReference>
<evidence type="ECO:0000256" key="2">
    <source>
        <dbReference type="ARBA" id="ARBA00022803"/>
    </source>
</evidence>
<dbReference type="PANTHER" id="PTHR45586:SF1">
    <property type="entry name" value="LIPOPOLYSACCHARIDE ASSEMBLY PROTEIN B"/>
    <property type="match status" value="1"/>
</dbReference>
<dbReference type="SMART" id="SM00028">
    <property type="entry name" value="TPR"/>
    <property type="match status" value="4"/>
</dbReference>
<dbReference type="PROSITE" id="PS50005">
    <property type="entry name" value="TPR"/>
    <property type="match status" value="2"/>
</dbReference>
<accession>A0A923L600</accession>
<gene>
    <name evidence="5" type="ORF">H8S33_09635</name>
</gene>
<proteinExistence type="predicted"/>
<dbReference type="InterPro" id="IPR051012">
    <property type="entry name" value="CellSynth/LPSAsmb/PSIAsmb"/>
</dbReference>
<feature type="repeat" description="TPR" evidence="3">
    <location>
        <begin position="124"/>
        <end position="157"/>
    </location>
</feature>
<keyword evidence="2 3" id="KW-0802">TPR repeat</keyword>
<feature type="coiled-coil region" evidence="4">
    <location>
        <begin position="331"/>
        <end position="358"/>
    </location>
</feature>
<keyword evidence="6" id="KW-1185">Reference proteome</keyword>
<dbReference type="PANTHER" id="PTHR45586">
    <property type="entry name" value="TPR REPEAT-CONTAINING PROTEIN PA4667"/>
    <property type="match status" value="1"/>
</dbReference>
<protein>
    <submittedName>
        <fullName evidence="5">Tetratricopeptide repeat protein</fullName>
    </submittedName>
</protein>
<organism evidence="5 6">
    <name type="scientific">Ornithinibacillus hominis</name>
    <dbReference type="NCBI Taxonomy" id="2763055"/>
    <lineage>
        <taxon>Bacteria</taxon>
        <taxon>Bacillati</taxon>
        <taxon>Bacillota</taxon>
        <taxon>Bacilli</taxon>
        <taxon>Bacillales</taxon>
        <taxon>Bacillaceae</taxon>
        <taxon>Ornithinibacillus</taxon>
    </lineage>
</organism>
<evidence type="ECO:0000256" key="1">
    <source>
        <dbReference type="ARBA" id="ARBA00022737"/>
    </source>
</evidence>
<comment type="caution">
    <text evidence="5">The sequence shown here is derived from an EMBL/GenBank/DDBJ whole genome shotgun (WGS) entry which is preliminary data.</text>
</comment>